<feature type="region of interest" description="Disordered" evidence="1">
    <location>
        <begin position="1"/>
        <end position="72"/>
    </location>
</feature>
<dbReference type="Proteomes" id="UP000297245">
    <property type="component" value="Unassembled WGS sequence"/>
</dbReference>
<sequence length="317" mass="36105">ISKRRRRSSSVPSSSPAPSPSIPSLTSTSKPKINLKRRRRSSSVPVSSKEKWPRELSPTTEPTCDEEPEGKKAVEVIDLCSDSDGNEGSVHVSVHVKLEREDTPILSSRQGHKRGRGWPQAYHAVELKPLFEASLDKKVKRSDVKSLFAKAFPDIKYSSTTFYDHRDRWLRAPESLRSKLVAAGVTSEGRWTLLMQEVPAKNAEIKAARKKSRRAVQRQQSIVNDEEESVWGEEGEDEDDEDDDGWTKKEWVVKRRSWHAERRILLAHKKKEFDAGVDLLGNDDSDEYVEENDADWIGPSRVKVEEEEDELFDDCDP</sequence>
<name>A0A4S8KI90_DENBC</name>
<evidence type="ECO:0000313" key="3">
    <source>
        <dbReference type="Proteomes" id="UP000297245"/>
    </source>
</evidence>
<accession>A0A4S8KI90</accession>
<keyword evidence="3" id="KW-1185">Reference proteome</keyword>
<organism evidence="2 3">
    <name type="scientific">Dendrothele bispora (strain CBS 962.96)</name>
    <dbReference type="NCBI Taxonomy" id="1314807"/>
    <lineage>
        <taxon>Eukaryota</taxon>
        <taxon>Fungi</taxon>
        <taxon>Dikarya</taxon>
        <taxon>Basidiomycota</taxon>
        <taxon>Agaricomycotina</taxon>
        <taxon>Agaricomycetes</taxon>
        <taxon>Agaricomycetidae</taxon>
        <taxon>Agaricales</taxon>
        <taxon>Agaricales incertae sedis</taxon>
        <taxon>Dendrothele</taxon>
    </lineage>
</organism>
<feature type="compositionally biased region" description="Acidic residues" evidence="1">
    <location>
        <begin position="224"/>
        <end position="244"/>
    </location>
</feature>
<evidence type="ECO:0000256" key="1">
    <source>
        <dbReference type="SAM" id="MobiDB-lite"/>
    </source>
</evidence>
<feature type="non-terminal residue" evidence="2">
    <location>
        <position position="1"/>
    </location>
</feature>
<feature type="region of interest" description="Disordered" evidence="1">
    <location>
        <begin position="216"/>
        <end position="246"/>
    </location>
</feature>
<protein>
    <submittedName>
        <fullName evidence="2">Uncharacterized protein</fullName>
    </submittedName>
</protein>
<proteinExistence type="predicted"/>
<evidence type="ECO:0000313" key="2">
    <source>
        <dbReference type="EMBL" id="THU75097.1"/>
    </source>
</evidence>
<gene>
    <name evidence="2" type="ORF">K435DRAFT_881649</name>
</gene>
<dbReference type="EMBL" id="ML182947">
    <property type="protein sequence ID" value="THU75097.1"/>
    <property type="molecule type" value="Genomic_DNA"/>
</dbReference>
<dbReference type="OrthoDB" id="2950077at2759"/>
<feature type="compositionally biased region" description="Low complexity" evidence="1">
    <location>
        <begin position="22"/>
        <end position="31"/>
    </location>
</feature>
<reference evidence="2 3" key="1">
    <citation type="journal article" date="2019" name="Nat. Ecol. Evol.">
        <title>Megaphylogeny resolves global patterns of mushroom evolution.</title>
        <authorList>
            <person name="Varga T."/>
            <person name="Krizsan K."/>
            <person name="Foldi C."/>
            <person name="Dima B."/>
            <person name="Sanchez-Garcia M."/>
            <person name="Sanchez-Ramirez S."/>
            <person name="Szollosi G.J."/>
            <person name="Szarkandi J.G."/>
            <person name="Papp V."/>
            <person name="Albert L."/>
            <person name="Andreopoulos W."/>
            <person name="Angelini C."/>
            <person name="Antonin V."/>
            <person name="Barry K.W."/>
            <person name="Bougher N.L."/>
            <person name="Buchanan P."/>
            <person name="Buyck B."/>
            <person name="Bense V."/>
            <person name="Catcheside P."/>
            <person name="Chovatia M."/>
            <person name="Cooper J."/>
            <person name="Damon W."/>
            <person name="Desjardin D."/>
            <person name="Finy P."/>
            <person name="Geml J."/>
            <person name="Haridas S."/>
            <person name="Hughes K."/>
            <person name="Justo A."/>
            <person name="Karasinski D."/>
            <person name="Kautmanova I."/>
            <person name="Kiss B."/>
            <person name="Kocsube S."/>
            <person name="Kotiranta H."/>
            <person name="LaButti K.M."/>
            <person name="Lechner B.E."/>
            <person name="Liimatainen K."/>
            <person name="Lipzen A."/>
            <person name="Lukacs Z."/>
            <person name="Mihaltcheva S."/>
            <person name="Morgado L.N."/>
            <person name="Niskanen T."/>
            <person name="Noordeloos M.E."/>
            <person name="Ohm R.A."/>
            <person name="Ortiz-Santana B."/>
            <person name="Ovrebo C."/>
            <person name="Racz N."/>
            <person name="Riley R."/>
            <person name="Savchenko A."/>
            <person name="Shiryaev A."/>
            <person name="Soop K."/>
            <person name="Spirin V."/>
            <person name="Szebenyi C."/>
            <person name="Tomsovsky M."/>
            <person name="Tulloss R.E."/>
            <person name="Uehling J."/>
            <person name="Grigoriev I.V."/>
            <person name="Vagvolgyi C."/>
            <person name="Papp T."/>
            <person name="Martin F.M."/>
            <person name="Miettinen O."/>
            <person name="Hibbett D.S."/>
            <person name="Nagy L.G."/>
        </authorList>
    </citation>
    <scope>NUCLEOTIDE SEQUENCE [LARGE SCALE GENOMIC DNA]</scope>
    <source>
        <strain evidence="2 3">CBS 962.96</strain>
    </source>
</reference>
<dbReference type="AlphaFoldDB" id="A0A4S8KI90"/>